<gene>
    <name evidence="1" type="ORF">ABT57_16160</name>
</gene>
<sequence>MKVVWLHGPPAAGKLTVAKKLSEDFGYKLFHNHLTVDLSLSIYDAFGEKDFCEFTNQIRRIVLAKAQALGVTHLVMTSMTCSESDAQEIQKYLAFFIKQGIDVYPIHLNPVHKALYKRVMSEERADSHKLSCQHSLEKVLTKMAFKGIEHKNTLSIDNTDLSENEVAQLIVEHVG</sequence>
<dbReference type="AlphaFoldDB" id="A0A0J1H9D7"/>
<dbReference type="OrthoDB" id="193997at2"/>
<proteinExistence type="predicted"/>
<dbReference type="Gene3D" id="3.40.50.300">
    <property type="entry name" value="P-loop containing nucleotide triphosphate hydrolases"/>
    <property type="match status" value="1"/>
</dbReference>
<evidence type="ECO:0008006" key="3">
    <source>
        <dbReference type="Google" id="ProtNLM"/>
    </source>
</evidence>
<dbReference type="Proteomes" id="UP000035909">
    <property type="component" value="Unassembled WGS sequence"/>
</dbReference>
<dbReference type="STRING" id="320778.ABT57_16160"/>
<evidence type="ECO:0000313" key="1">
    <source>
        <dbReference type="EMBL" id="KLV08313.1"/>
    </source>
</evidence>
<protein>
    <recommendedName>
        <fullName evidence="3">Shikimate kinase</fullName>
    </recommendedName>
</protein>
<reference evidence="1 2" key="1">
    <citation type="submission" date="2015-05" db="EMBL/GenBank/DDBJ databases">
        <title>Photobacterium galathea sp. nov.</title>
        <authorList>
            <person name="Machado H."/>
            <person name="Gram L."/>
        </authorList>
    </citation>
    <scope>NUCLEOTIDE SEQUENCE [LARGE SCALE GENOMIC DNA]</scope>
    <source>
        <strain evidence="1 2">DSM 22954</strain>
    </source>
</reference>
<dbReference type="InterPro" id="IPR027417">
    <property type="entry name" value="P-loop_NTPase"/>
</dbReference>
<organism evidence="1 2">
    <name type="scientific">Photobacterium ganghwense</name>
    <dbReference type="NCBI Taxonomy" id="320778"/>
    <lineage>
        <taxon>Bacteria</taxon>
        <taxon>Pseudomonadati</taxon>
        <taxon>Pseudomonadota</taxon>
        <taxon>Gammaproteobacteria</taxon>
        <taxon>Vibrionales</taxon>
        <taxon>Vibrionaceae</taxon>
        <taxon>Photobacterium</taxon>
    </lineage>
</organism>
<evidence type="ECO:0000313" key="2">
    <source>
        <dbReference type="Proteomes" id="UP000035909"/>
    </source>
</evidence>
<name>A0A0J1H9D7_9GAMM</name>
<keyword evidence="2" id="KW-1185">Reference proteome</keyword>
<comment type="caution">
    <text evidence="1">The sequence shown here is derived from an EMBL/GenBank/DDBJ whole genome shotgun (WGS) entry which is preliminary data.</text>
</comment>
<dbReference type="EMBL" id="LDOU01000015">
    <property type="protein sequence ID" value="KLV08313.1"/>
    <property type="molecule type" value="Genomic_DNA"/>
</dbReference>
<dbReference type="PATRIC" id="fig|320778.3.peg.3511"/>
<dbReference type="RefSeq" id="WP_047886201.1">
    <property type="nucleotide sequence ID" value="NZ_LDOU01000015.1"/>
</dbReference>
<accession>A0A0J1H9D7</accession>
<dbReference type="SUPFAM" id="SSF52540">
    <property type="entry name" value="P-loop containing nucleoside triphosphate hydrolases"/>
    <property type="match status" value="1"/>
</dbReference>